<gene>
    <name evidence="6" type="ORF">N7509_002041</name>
</gene>
<dbReference type="RefSeq" id="XP_056492473.1">
    <property type="nucleotide sequence ID" value="XM_056626678.1"/>
</dbReference>
<comment type="caution">
    <text evidence="6">The sequence shown here is derived from an EMBL/GenBank/DDBJ whole genome shotgun (WGS) entry which is preliminary data.</text>
</comment>
<keyword evidence="3" id="KW-0238">DNA-binding</keyword>
<dbReference type="PANTHER" id="PTHR31845:SF17">
    <property type="entry name" value="ZN(II)2CYS6 TRANSCRIPTION FACTOR (EUROFUNG)"/>
    <property type="match status" value="1"/>
</dbReference>
<keyword evidence="4" id="KW-0804">Transcription</keyword>
<reference evidence="6" key="1">
    <citation type="submission" date="2022-12" db="EMBL/GenBank/DDBJ databases">
        <authorList>
            <person name="Petersen C."/>
        </authorList>
    </citation>
    <scope>NUCLEOTIDE SEQUENCE</scope>
    <source>
        <strain evidence="6">IBT 29677</strain>
    </source>
</reference>
<dbReference type="GO" id="GO:0000981">
    <property type="term" value="F:DNA-binding transcription factor activity, RNA polymerase II-specific"/>
    <property type="evidence" value="ECO:0007669"/>
    <property type="project" value="TreeGrafter"/>
</dbReference>
<keyword evidence="5" id="KW-0539">Nucleus</keyword>
<name>A0A9W9W8E8_9EURO</name>
<keyword evidence="7" id="KW-1185">Reference proteome</keyword>
<evidence type="ECO:0000256" key="2">
    <source>
        <dbReference type="ARBA" id="ARBA00023015"/>
    </source>
</evidence>
<evidence type="ECO:0000313" key="6">
    <source>
        <dbReference type="EMBL" id="KAJ5408158.1"/>
    </source>
</evidence>
<evidence type="ECO:0000256" key="1">
    <source>
        <dbReference type="ARBA" id="ARBA00004123"/>
    </source>
</evidence>
<dbReference type="PANTHER" id="PTHR31845">
    <property type="entry name" value="FINGER DOMAIN PROTEIN, PUTATIVE-RELATED"/>
    <property type="match status" value="1"/>
</dbReference>
<evidence type="ECO:0000256" key="3">
    <source>
        <dbReference type="ARBA" id="ARBA00023125"/>
    </source>
</evidence>
<evidence type="ECO:0008006" key="8">
    <source>
        <dbReference type="Google" id="ProtNLM"/>
    </source>
</evidence>
<evidence type="ECO:0000256" key="4">
    <source>
        <dbReference type="ARBA" id="ARBA00023163"/>
    </source>
</evidence>
<dbReference type="InterPro" id="IPR051089">
    <property type="entry name" value="prtT"/>
</dbReference>
<dbReference type="EMBL" id="JAPZBU010000004">
    <property type="protein sequence ID" value="KAJ5408158.1"/>
    <property type="molecule type" value="Genomic_DNA"/>
</dbReference>
<reference evidence="6" key="2">
    <citation type="journal article" date="2023" name="IMA Fungus">
        <title>Comparative genomic study of the Penicillium genus elucidates a diverse pangenome and 15 lateral gene transfer events.</title>
        <authorList>
            <person name="Petersen C."/>
            <person name="Sorensen T."/>
            <person name="Nielsen M.R."/>
            <person name="Sondergaard T.E."/>
            <person name="Sorensen J.L."/>
            <person name="Fitzpatrick D.A."/>
            <person name="Frisvad J.C."/>
            <person name="Nielsen K.L."/>
        </authorList>
    </citation>
    <scope>NUCLEOTIDE SEQUENCE</scope>
    <source>
        <strain evidence="6">IBT 29677</strain>
    </source>
</reference>
<dbReference type="GO" id="GO:0005634">
    <property type="term" value="C:nucleus"/>
    <property type="evidence" value="ECO:0007669"/>
    <property type="project" value="UniProtKB-SubCell"/>
</dbReference>
<evidence type="ECO:0000313" key="7">
    <source>
        <dbReference type="Proteomes" id="UP001147747"/>
    </source>
</evidence>
<sequence length="415" mass="45936">MDSFAYNILADTDSLASISQRSPLLTVSICTVAAFCSGSLHYRALFDHLKNEVSGKVFSNNHEFDDVRALCIGALWLNDISTALNSLAVRIATELNLHRCITKMPHKKRACYDRTRLYFLVYLCDHHCSLSHGKPPLTRDFHSLKSPRDFLRTELSSPSDLKLISQVELWSISNRVFDMFGADVDNCVTIQRLSEIPALSEAYEQWYRDWLGILTFVEGSGEEPFTRHVFDVYYYSARLYLFSHVFRGQATDDSMEGDSTSYSNKANNGTEDFAEAALKSALSIVCLITKEEGSLQNLPYYIGTVTAFACVCLVKASSQSELITCDVDGDDVSTHLRELVRVLQVAASASGDQSGHGHPLQGIAESLENILTGESESHDNGPLNGIFGFDFALEGFDMLSGDFGQTSSTPLFGTE</sequence>
<dbReference type="OrthoDB" id="4060227at2759"/>
<keyword evidence="2" id="KW-0805">Transcription regulation</keyword>
<dbReference type="GO" id="GO:0000976">
    <property type="term" value="F:transcription cis-regulatory region binding"/>
    <property type="evidence" value="ECO:0007669"/>
    <property type="project" value="TreeGrafter"/>
</dbReference>
<organism evidence="6 7">
    <name type="scientific">Penicillium cosmopolitanum</name>
    <dbReference type="NCBI Taxonomy" id="1131564"/>
    <lineage>
        <taxon>Eukaryota</taxon>
        <taxon>Fungi</taxon>
        <taxon>Dikarya</taxon>
        <taxon>Ascomycota</taxon>
        <taxon>Pezizomycotina</taxon>
        <taxon>Eurotiomycetes</taxon>
        <taxon>Eurotiomycetidae</taxon>
        <taxon>Eurotiales</taxon>
        <taxon>Aspergillaceae</taxon>
        <taxon>Penicillium</taxon>
    </lineage>
</organism>
<dbReference type="GeneID" id="81365658"/>
<dbReference type="AlphaFoldDB" id="A0A9W9W8E8"/>
<comment type="subcellular location">
    <subcellularLocation>
        <location evidence="1">Nucleus</location>
    </subcellularLocation>
</comment>
<dbReference type="Proteomes" id="UP001147747">
    <property type="component" value="Unassembled WGS sequence"/>
</dbReference>
<evidence type="ECO:0000256" key="5">
    <source>
        <dbReference type="ARBA" id="ARBA00023242"/>
    </source>
</evidence>
<proteinExistence type="predicted"/>
<dbReference type="CDD" id="cd12148">
    <property type="entry name" value="fungal_TF_MHR"/>
    <property type="match status" value="1"/>
</dbReference>
<accession>A0A9W9W8E8</accession>
<protein>
    <recommendedName>
        <fullName evidence="8">Transcription factor domain-containing protein</fullName>
    </recommendedName>
</protein>